<dbReference type="Proteomes" id="UP000187209">
    <property type="component" value="Unassembled WGS sequence"/>
</dbReference>
<feature type="coiled-coil region" evidence="1">
    <location>
        <begin position="110"/>
        <end position="137"/>
    </location>
</feature>
<evidence type="ECO:0000256" key="2">
    <source>
        <dbReference type="SAM" id="MobiDB-lite"/>
    </source>
</evidence>
<organism evidence="3 4">
    <name type="scientific">Stentor coeruleus</name>
    <dbReference type="NCBI Taxonomy" id="5963"/>
    <lineage>
        <taxon>Eukaryota</taxon>
        <taxon>Sar</taxon>
        <taxon>Alveolata</taxon>
        <taxon>Ciliophora</taxon>
        <taxon>Postciliodesmatophora</taxon>
        <taxon>Heterotrichea</taxon>
        <taxon>Heterotrichida</taxon>
        <taxon>Stentoridae</taxon>
        <taxon>Stentor</taxon>
    </lineage>
</organism>
<reference evidence="3 4" key="1">
    <citation type="submission" date="2016-11" db="EMBL/GenBank/DDBJ databases">
        <title>The macronuclear genome of Stentor coeruleus: a giant cell with tiny introns.</title>
        <authorList>
            <person name="Slabodnick M."/>
            <person name="Ruby J.G."/>
            <person name="Reiff S.B."/>
            <person name="Swart E.C."/>
            <person name="Gosai S."/>
            <person name="Prabakaran S."/>
            <person name="Witkowska E."/>
            <person name="Larue G.E."/>
            <person name="Fisher S."/>
            <person name="Freeman R.M."/>
            <person name="Gunawardena J."/>
            <person name="Chu W."/>
            <person name="Stover N.A."/>
            <person name="Gregory B.D."/>
            <person name="Nowacki M."/>
            <person name="Derisi J."/>
            <person name="Roy S.W."/>
            <person name="Marshall W.F."/>
            <person name="Sood P."/>
        </authorList>
    </citation>
    <scope>NUCLEOTIDE SEQUENCE [LARGE SCALE GENOMIC DNA]</scope>
    <source>
        <strain evidence="3">WM001</strain>
    </source>
</reference>
<sequence>MDPAVDVTDIQMFNTRGSKGIGKNNTSGGKSHIVDELDLIETKKYEIAPLFPSKTPLAGGTKDFIQKNIERGSMFHSRFHTSVETKAEEIFEELSAEGSGKKTVKNIDVNERFFKKAEVYKKKKQELKEKIEKDEVEGCTFKPKTNSKGQVKMSNEEFNKKFEGYAEKKKKKTLEAEEKAKREHKDKVENDPELTLKPQICERSKELLAAKTSVDVPAHERLYNLKRNQVKKQLEQNRDKFEDDPTSPEPEAEVFFKPTINKKSQKLKRDVPFCISLYTDAMRRQSQSKFEPSLSPLPRFINENSERVLIEKFVREFEESLGTLQVQEDCLNYSQMIEICKLLDFFTDYNEDDRSLMLDFWRTLNAEENSSVPTQNILISLLAILGFFDEMLFTTPDFTLNQEEALKLYKNFAILGIKRKDIKTFKKEKVTFDDGCTFTPEIMQNSEELAEKWRNANRGKGKIEDVLIMGDAKKKEKLQQLKKKYEAEETKECTFAPKTEELPIIYSSTGSDYTRAMNISDEKPSHKGLALHNYATLMKEKKNASVASMKEIEEMKELEECSFAPAIKNSSGGNINSFLQRMQEREMNKTKTQQDDSKYFKFGKNIKHKSFSVFEPVAPRGLNKGKQGKEKK</sequence>
<feature type="compositionally biased region" description="Basic and acidic residues" evidence="2">
    <location>
        <begin position="169"/>
        <end position="190"/>
    </location>
</feature>
<accession>A0A1R2CC47</accession>
<evidence type="ECO:0000256" key="1">
    <source>
        <dbReference type="SAM" id="Coils"/>
    </source>
</evidence>
<name>A0A1R2CC47_9CILI</name>
<gene>
    <name evidence="3" type="ORF">SteCoe_11874</name>
</gene>
<dbReference type="PANTHER" id="PTHR37028:SF4">
    <property type="entry name" value="ALMS MOTIF DOMAIN-CONTAINING PROTEIN"/>
    <property type="match status" value="1"/>
</dbReference>
<dbReference type="OrthoDB" id="297993at2759"/>
<evidence type="ECO:0000313" key="3">
    <source>
        <dbReference type="EMBL" id="OMJ86588.1"/>
    </source>
</evidence>
<proteinExistence type="predicted"/>
<dbReference type="AlphaFoldDB" id="A0A1R2CC47"/>
<keyword evidence="4" id="KW-1185">Reference proteome</keyword>
<comment type="caution">
    <text evidence="3">The sequence shown here is derived from an EMBL/GenBank/DDBJ whole genome shotgun (WGS) entry which is preliminary data.</text>
</comment>
<protein>
    <submittedName>
        <fullName evidence="3">Uncharacterized protein</fullName>
    </submittedName>
</protein>
<feature type="region of interest" description="Disordered" evidence="2">
    <location>
        <begin position="169"/>
        <end position="191"/>
    </location>
</feature>
<evidence type="ECO:0000313" key="4">
    <source>
        <dbReference type="Proteomes" id="UP000187209"/>
    </source>
</evidence>
<keyword evidence="1" id="KW-0175">Coiled coil</keyword>
<dbReference type="EMBL" id="MPUH01000201">
    <property type="protein sequence ID" value="OMJ86588.1"/>
    <property type="molecule type" value="Genomic_DNA"/>
</dbReference>
<dbReference type="PANTHER" id="PTHR37028">
    <property type="entry name" value="UNNAMED PRODUCT-RELATED"/>
    <property type="match status" value="1"/>
</dbReference>